<feature type="compositionally biased region" description="Basic and acidic residues" evidence="1">
    <location>
        <begin position="80"/>
        <end position="90"/>
    </location>
</feature>
<evidence type="ECO:0008006" key="4">
    <source>
        <dbReference type="Google" id="ProtNLM"/>
    </source>
</evidence>
<accession>A0A1H2RAD1</accession>
<feature type="region of interest" description="Disordered" evidence="1">
    <location>
        <begin position="48"/>
        <end position="138"/>
    </location>
</feature>
<sequence>MSGTATKTDPVLWETVKQRVTAGDKGGKPGQWSARKAQLAVHEYQREGGGYLGDKPADNALAQWTEEDWGTRSGKPSGETGERYLPERARASLSRAEYARTSRKKRADSRRGQQHSAQPEDIARKTAAEREPSLGRLAKPELLRRAAERNIAGRSRMNKVDLIEALKRAGEA</sequence>
<evidence type="ECO:0000313" key="2">
    <source>
        <dbReference type="EMBL" id="SDW16100.1"/>
    </source>
</evidence>
<evidence type="ECO:0000256" key="1">
    <source>
        <dbReference type="SAM" id="MobiDB-lite"/>
    </source>
</evidence>
<name>A0A1H2RAD1_9PSED</name>
<keyword evidence="3" id="KW-1185">Reference proteome</keyword>
<dbReference type="OrthoDB" id="791686at2"/>
<dbReference type="AlphaFoldDB" id="A0A1H2RAD1"/>
<dbReference type="EMBL" id="FNNU01000001">
    <property type="protein sequence ID" value="SDW16100.1"/>
    <property type="molecule type" value="Genomic_DNA"/>
</dbReference>
<dbReference type="Proteomes" id="UP000243778">
    <property type="component" value="Unassembled WGS sequence"/>
</dbReference>
<gene>
    <name evidence="2" type="ORF">SAMN05216287_0280</name>
</gene>
<feature type="compositionally biased region" description="Basic and acidic residues" evidence="1">
    <location>
        <begin position="121"/>
        <end position="138"/>
    </location>
</feature>
<dbReference type="STRING" id="1007099.SAMN05216287_0280"/>
<dbReference type="RefSeq" id="WP_090223956.1">
    <property type="nucleotide sequence ID" value="NZ_FNNU01000001.1"/>
</dbReference>
<evidence type="ECO:0000313" key="3">
    <source>
        <dbReference type="Proteomes" id="UP000243778"/>
    </source>
</evidence>
<feature type="region of interest" description="Disordered" evidence="1">
    <location>
        <begin position="19"/>
        <end position="38"/>
    </location>
</feature>
<protein>
    <recommendedName>
        <fullName evidence="4">DUF5872 domain-containing protein</fullName>
    </recommendedName>
</protein>
<organism evidence="2 3">
    <name type="scientific">Pseudomonas kuykendallii</name>
    <dbReference type="NCBI Taxonomy" id="1007099"/>
    <lineage>
        <taxon>Bacteria</taxon>
        <taxon>Pseudomonadati</taxon>
        <taxon>Pseudomonadota</taxon>
        <taxon>Gammaproteobacteria</taxon>
        <taxon>Pseudomonadales</taxon>
        <taxon>Pseudomonadaceae</taxon>
        <taxon>Pseudomonas</taxon>
    </lineage>
</organism>
<proteinExistence type="predicted"/>
<reference evidence="3" key="1">
    <citation type="submission" date="2016-10" db="EMBL/GenBank/DDBJ databases">
        <authorList>
            <person name="Varghese N."/>
            <person name="Submissions S."/>
        </authorList>
    </citation>
    <scope>NUCLEOTIDE SEQUENCE [LARGE SCALE GENOMIC DNA]</scope>
    <source>
        <strain evidence="3">NRRL B-59562</strain>
    </source>
</reference>